<dbReference type="EMBL" id="VSSQ01073796">
    <property type="protein sequence ID" value="MPN24821.1"/>
    <property type="molecule type" value="Genomic_DNA"/>
</dbReference>
<accession>A0A645GD34</accession>
<comment type="caution">
    <text evidence="1">The sequence shown here is derived from an EMBL/GenBank/DDBJ whole genome shotgun (WGS) entry which is preliminary data.</text>
</comment>
<reference evidence="1" key="1">
    <citation type="submission" date="2019-08" db="EMBL/GenBank/DDBJ databases">
        <authorList>
            <person name="Kucharzyk K."/>
            <person name="Murdoch R.W."/>
            <person name="Higgins S."/>
            <person name="Loffler F."/>
        </authorList>
    </citation>
    <scope>NUCLEOTIDE SEQUENCE</scope>
</reference>
<protein>
    <submittedName>
        <fullName evidence="1">Uncharacterized protein</fullName>
    </submittedName>
</protein>
<name>A0A645GD34_9ZZZZ</name>
<evidence type="ECO:0000313" key="1">
    <source>
        <dbReference type="EMBL" id="MPN24821.1"/>
    </source>
</evidence>
<sequence length="128" mass="15255">MAAASYNTGFKNVRYRMDIQSEDNYYDMQFLEETGRYVFRALAFKIVLSNRETYGFHLDEEDLYKPLEYKEVEVSGPVANWSDFSRRHNTNFKVLKIYNQWIRANQMDNKAGRKFIVQIPVEGFREGK</sequence>
<gene>
    <name evidence="1" type="ORF">SDC9_172225</name>
</gene>
<dbReference type="AlphaFoldDB" id="A0A645GD34"/>
<organism evidence="1">
    <name type="scientific">bioreactor metagenome</name>
    <dbReference type="NCBI Taxonomy" id="1076179"/>
    <lineage>
        <taxon>unclassified sequences</taxon>
        <taxon>metagenomes</taxon>
        <taxon>ecological metagenomes</taxon>
    </lineage>
</organism>
<proteinExistence type="predicted"/>